<evidence type="ECO:0000256" key="1">
    <source>
        <dbReference type="ARBA" id="ARBA00011900"/>
    </source>
</evidence>
<proteinExistence type="predicted"/>
<dbReference type="InterPro" id="IPR029063">
    <property type="entry name" value="SAM-dependent_MTases_sf"/>
</dbReference>
<dbReference type="PANTHER" id="PTHR33841">
    <property type="entry name" value="DNA METHYLTRANSFERASE YEEA-RELATED"/>
    <property type="match status" value="1"/>
</dbReference>
<gene>
    <name evidence="7" type="ORF">FEM33_13295</name>
</gene>
<accession>A0A5M8QSK4</accession>
<dbReference type="Proteomes" id="UP000323994">
    <property type="component" value="Unassembled WGS sequence"/>
</dbReference>
<dbReference type="InterPro" id="IPR002052">
    <property type="entry name" value="DNA_methylase_N6_adenine_CS"/>
</dbReference>
<keyword evidence="8" id="KW-1185">Reference proteome</keyword>
<dbReference type="InterPro" id="IPR011639">
    <property type="entry name" value="MethylTrfase_TaqI-like_dom"/>
</dbReference>
<dbReference type="AlphaFoldDB" id="A0A5M8QSK4"/>
<evidence type="ECO:0000256" key="2">
    <source>
        <dbReference type="ARBA" id="ARBA00022603"/>
    </source>
</evidence>
<dbReference type="GO" id="GO:0032259">
    <property type="term" value="P:methylation"/>
    <property type="evidence" value="ECO:0007669"/>
    <property type="project" value="UniProtKB-KW"/>
</dbReference>
<organism evidence="7 8">
    <name type="scientific">Dyadobacter flavalbus</name>
    <dbReference type="NCBI Taxonomy" id="2579942"/>
    <lineage>
        <taxon>Bacteria</taxon>
        <taxon>Pseudomonadati</taxon>
        <taxon>Bacteroidota</taxon>
        <taxon>Cytophagia</taxon>
        <taxon>Cytophagales</taxon>
        <taxon>Spirosomataceae</taxon>
        <taxon>Dyadobacter</taxon>
    </lineage>
</organism>
<name>A0A5M8QSK4_9BACT</name>
<dbReference type="PROSITE" id="PS00092">
    <property type="entry name" value="N6_MTASE"/>
    <property type="match status" value="1"/>
</dbReference>
<dbReference type="Pfam" id="PF07669">
    <property type="entry name" value="Eco57I"/>
    <property type="match status" value="1"/>
</dbReference>
<dbReference type="Gene3D" id="3.40.50.150">
    <property type="entry name" value="Vaccinia Virus protein VP39"/>
    <property type="match status" value="1"/>
</dbReference>
<evidence type="ECO:0000256" key="3">
    <source>
        <dbReference type="ARBA" id="ARBA00022679"/>
    </source>
</evidence>
<comment type="catalytic activity">
    <reaction evidence="5">
        <text>a 2'-deoxyadenosine in DNA + S-adenosyl-L-methionine = an N(6)-methyl-2'-deoxyadenosine in DNA + S-adenosyl-L-homocysteine + H(+)</text>
        <dbReference type="Rhea" id="RHEA:15197"/>
        <dbReference type="Rhea" id="RHEA-COMP:12418"/>
        <dbReference type="Rhea" id="RHEA-COMP:12419"/>
        <dbReference type="ChEBI" id="CHEBI:15378"/>
        <dbReference type="ChEBI" id="CHEBI:57856"/>
        <dbReference type="ChEBI" id="CHEBI:59789"/>
        <dbReference type="ChEBI" id="CHEBI:90615"/>
        <dbReference type="ChEBI" id="CHEBI:90616"/>
        <dbReference type="EC" id="2.1.1.72"/>
    </reaction>
</comment>
<evidence type="ECO:0000313" key="7">
    <source>
        <dbReference type="EMBL" id="KAA6439247.1"/>
    </source>
</evidence>
<dbReference type="GO" id="GO:0009007">
    <property type="term" value="F:site-specific DNA-methyltransferase (adenine-specific) activity"/>
    <property type="evidence" value="ECO:0007669"/>
    <property type="project" value="UniProtKB-EC"/>
</dbReference>
<dbReference type="OrthoDB" id="32195at2"/>
<dbReference type="EMBL" id="VBSN01000038">
    <property type="protein sequence ID" value="KAA6439247.1"/>
    <property type="molecule type" value="Genomic_DNA"/>
</dbReference>
<evidence type="ECO:0000256" key="4">
    <source>
        <dbReference type="ARBA" id="ARBA00022691"/>
    </source>
</evidence>
<keyword evidence="4" id="KW-0949">S-adenosyl-L-methionine</keyword>
<keyword evidence="2 7" id="KW-0489">Methyltransferase</keyword>
<protein>
    <recommendedName>
        <fullName evidence="1">site-specific DNA-methyltransferase (adenine-specific)</fullName>
        <ecNumber evidence="1">2.1.1.72</ecNumber>
    </recommendedName>
</protein>
<dbReference type="InterPro" id="IPR050953">
    <property type="entry name" value="N4_N6_ade-DNA_methylase"/>
</dbReference>
<dbReference type="SUPFAM" id="SSF53335">
    <property type="entry name" value="S-adenosyl-L-methionine-dependent methyltransferases"/>
    <property type="match status" value="1"/>
</dbReference>
<dbReference type="PANTHER" id="PTHR33841:SF1">
    <property type="entry name" value="DNA METHYLTRANSFERASE A"/>
    <property type="match status" value="1"/>
</dbReference>
<dbReference type="GO" id="GO:0003676">
    <property type="term" value="F:nucleic acid binding"/>
    <property type="evidence" value="ECO:0007669"/>
    <property type="project" value="InterPro"/>
</dbReference>
<sequence length="492" mass="56403">MASQTRTYQKKKLLGQVYTPFHIVDKILLDSGFYNADLNSCKMLDPACGDGRFLVPLAAHILKTAPREGVVEQLQNLEGWDIDPDAIESCRRNLDELIKPFELEVNWNLHQRDALKQFNSRKRYEFIFGNPPYIRIQHLSEKQRKFIQNKYSFCSSGSTDAFLAFFQLAVRLLSKNGICGFITPNSYMTSETGKPLRSYFLESQQLIKITNYAAIPVFDNASTYTAITIFGKAPQSEFRFEQCLDRSFNYQNRKVLYTELSGQHPWKLSVHAAEPENGTRLGEICRISVGITTLADGCYFFTIIEEIDGIIYAKSKSGIFAHIEKALLKPVVKGSRLKNRDEPVTEYVLFPYYQDDAGKQRIIPENILAEKFPYAYAYLLKVKPSLNRRDNGKPNAVAWYAFGRAQALDTSFGRKIIFSPMNLYPNFVLYENPEVLVYSGYFIKYDGDYEILLSQLNSRRMADFIAVAGRDFQGGYKGYNKKILENFIITHS</sequence>
<evidence type="ECO:0000259" key="6">
    <source>
        <dbReference type="Pfam" id="PF07669"/>
    </source>
</evidence>
<dbReference type="RefSeq" id="WP_139012497.1">
    <property type="nucleotide sequence ID" value="NZ_VBSN01000038.1"/>
</dbReference>
<dbReference type="CDD" id="cd02440">
    <property type="entry name" value="AdoMet_MTases"/>
    <property type="match status" value="1"/>
</dbReference>
<keyword evidence="3" id="KW-0808">Transferase</keyword>
<dbReference type="EC" id="2.1.1.72" evidence="1"/>
<evidence type="ECO:0000256" key="5">
    <source>
        <dbReference type="ARBA" id="ARBA00047942"/>
    </source>
</evidence>
<evidence type="ECO:0000313" key="8">
    <source>
        <dbReference type="Proteomes" id="UP000323994"/>
    </source>
</evidence>
<dbReference type="GO" id="GO:0006304">
    <property type="term" value="P:DNA modification"/>
    <property type="evidence" value="ECO:0007669"/>
    <property type="project" value="InterPro"/>
</dbReference>
<reference evidence="7 8" key="1">
    <citation type="submission" date="2019-05" db="EMBL/GenBank/DDBJ databases">
        <authorList>
            <person name="Qu J.-H."/>
        </authorList>
    </citation>
    <scope>NUCLEOTIDE SEQUENCE [LARGE SCALE GENOMIC DNA]</scope>
    <source>
        <strain evidence="7 8">NS28</strain>
    </source>
</reference>
<dbReference type="PRINTS" id="PR00507">
    <property type="entry name" value="N12N6MTFRASE"/>
</dbReference>
<feature type="domain" description="Type II methyltransferase M.TaqI-like" evidence="6">
    <location>
        <begin position="86"/>
        <end position="218"/>
    </location>
</feature>
<comment type="caution">
    <text evidence="7">The sequence shown here is derived from an EMBL/GenBank/DDBJ whole genome shotgun (WGS) entry which is preliminary data.</text>
</comment>